<proteinExistence type="predicted"/>
<evidence type="ECO:0000313" key="1">
    <source>
        <dbReference type="EMBL" id="ASK91578.1"/>
    </source>
</evidence>
<dbReference type="AlphaFoldDB" id="A0AB33CE68"/>
<dbReference type="Proteomes" id="UP000198357">
    <property type="component" value="Chromosome"/>
</dbReference>
<name>A0AB33CE68_XANCI</name>
<organism evidence="1 2">
    <name type="scientific">Xanthomonas citri pv. vignicola</name>
    <dbReference type="NCBI Taxonomy" id="473426"/>
    <lineage>
        <taxon>Bacteria</taxon>
        <taxon>Pseudomonadati</taxon>
        <taxon>Pseudomonadota</taxon>
        <taxon>Gammaproteobacteria</taxon>
        <taxon>Lysobacterales</taxon>
        <taxon>Lysobacteraceae</taxon>
        <taxon>Xanthomonas</taxon>
    </lineage>
</organism>
<evidence type="ECO:0000313" key="2">
    <source>
        <dbReference type="Proteomes" id="UP000198357"/>
    </source>
</evidence>
<reference evidence="1 2" key="1">
    <citation type="submission" date="2017-06" db="EMBL/GenBank/DDBJ databases">
        <title>First complete genome sequences of Xanthomonas citri pv. vignicola strains CFBP 7111, CFBP 7112 and CFBP 7113 using long-read technology.</title>
        <authorList>
            <person name="Ruh M."/>
            <person name="Briand M."/>
            <person name="Bonneau S."/>
            <person name="Jacques M.A."/>
            <person name="Chen N.W.G."/>
        </authorList>
    </citation>
    <scope>NUCLEOTIDE SEQUENCE [LARGE SCALE GENOMIC DNA]</scope>
    <source>
        <strain evidence="1 2">CFBP7111</strain>
    </source>
</reference>
<accession>A0AB33CE68</accession>
<dbReference type="EMBL" id="CP022263">
    <property type="protein sequence ID" value="ASK91578.1"/>
    <property type="molecule type" value="Genomic_DNA"/>
</dbReference>
<sequence>MADALNLADPDLCANPAQRRTAATVGNDVLQHAAAFLTASAVAPHHPIAAAGVDHHAAGLAGG</sequence>
<protein>
    <submittedName>
        <fullName evidence="1">Uncharacterized protein</fullName>
    </submittedName>
</protein>
<gene>
    <name evidence="1" type="ORF">XcvCFBP7111P_08775</name>
</gene>